<dbReference type="EMBL" id="CAJFCW020000003">
    <property type="protein sequence ID" value="CAG9107978.1"/>
    <property type="molecule type" value="Genomic_DNA"/>
</dbReference>
<dbReference type="Pfam" id="PF00069">
    <property type="entry name" value="Pkinase"/>
    <property type="match status" value="1"/>
</dbReference>
<protein>
    <recommendedName>
        <fullName evidence="1">non-specific serine/threonine protein kinase</fullName>
        <ecNumber evidence="1">2.7.11.1</ecNumber>
    </recommendedName>
</protein>
<dbReference type="EMBL" id="CAJFDH010000003">
    <property type="protein sequence ID" value="CAD5217537.1"/>
    <property type="molecule type" value="Genomic_DNA"/>
</dbReference>
<evidence type="ECO:0000256" key="1">
    <source>
        <dbReference type="ARBA" id="ARBA00012513"/>
    </source>
</evidence>
<keyword evidence="6" id="KW-0067">ATP-binding</keyword>
<dbReference type="SMART" id="SM00220">
    <property type="entry name" value="S_TKc"/>
    <property type="match status" value="1"/>
</dbReference>
<dbReference type="PANTHER" id="PTHR45998:SF2">
    <property type="entry name" value="SERINE_THREONINE-PROTEIN KINASE 16"/>
    <property type="match status" value="1"/>
</dbReference>
<dbReference type="InterPro" id="IPR052239">
    <property type="entry name" value="Ser/Thr-specific_kinases"/>
</dbReference>
<proteinExistence type="predicted"/>
<dbReference type="AlphaFoldDB" id="A0A811KPG6"/>
<evidence type="ECO:0000256" key="3">
    <source>
        <dbReference type="ARBA" id="ARBA00022679"/>
    </source>
</evidence>
<comment type="catalytic activity">
    <reaction evidence="7">
        <text>L-threonyl-[protein] + ATP = O-phospho-L-threonyl-[protein] + ADP + H(+)</text>
        <dbReference type="Rhea" id="RHEA:46608"/>
        <dbReference type="Rhea" id="RHEA-COMP:11060"/>
        <dbReference type="Rhea" id="RHEA-COMP:11605"/>
        <dbReference type="ChEBI" id="CHEBI:15378"/>
        <dbReference type="ChEBI" id="CHEBI:30013"/>
        <dbReference type="ChEBI" id="CHEBI:30616"/>
        <dbReference type="ChEBI" id="CHEBI:61977"/>
        <dbReference type="ChEBI" id="CHEBI:456216"/>
        <dbReference type="EC" id="2.7.11.1"/>
    </reaction>
</comment>
<dbReference type="PANTHER" id="PTHR45998">
    <property type="entry name" value="SERINE/THREONINE-PROTEIN KINASE 16"/>
    <property type="match status" value="1"/>
</dbReference>
<evidence type="ECO:0000256" key="2">
    <source>
        <dbReference type="ARBA" id="ARBA00022527"/>
    </source>
</evidence>
<organism evidence="10 11">
    <name type="scientific">Bursaphelenchus okinawaensis</name>
    <dbReference type="NCBI Taxonomy" id="465554"/>
    <lineage>
        <taxon>Eukaryota</taxon>
        <taxon>Metazoa</taxon>
        <taxon>Ecdysozoa</taxon>
        <taxon>Nematoda</taxon>
        <taxon>Chromadorea</taxon>
        <taxon>Rhabditida</taxon>
        <taxon>Tylenchina</taxon>
        <taxon>Tylenchomorpha</taxon>
        <taxon>Aphelenchoidea</taxon>
        <taxon>Aphelenchoididae</taxon>
        <taxon>Bursaphelenchus</taxon>
    </lineage>
</organism>
<dbReference type="GO" id="GO:0004674">
    <property type="term" value="F:protein serine/threonine kinase activity"/>
    <property type="evidence" value="ECO:0007669"/>
    <property type="project" value="UniProtKB-KW"/>
</dbReference>
<keyword evidence="5" id="KW-0418">Kinase</keyword>
<evidence type="ECO:0000259" key="9">
    <source>
        <dbReference type="PROSITE" id="PS50011"/>
    </source>
</evidence>
<dbReference type="GO" id="GO:0005794">
    <property type="term" value="C:Golgi apparatus"/>
    <property type="evidence" value="ECO:0007669"/>
    <property type="project" value="TreeGrafter"/>
</dbReference>
<reference evidence="10" key="1">
    <citation type="submission" date="2020-09" db="EMBL/GenBank/DDBJ databases">
        <authorList>
            <person name="Kikuchi T."/>
        </authorList>
    </citation>
    <scope>NUCLEOTIDE SEQUENCE</scope>
    <source>
        <strain evidence="10">SH1</strain>
    </source>
</reference>
<dbReference type="InterPro" id="IPR000719">
    <property type="entry name" value="Prot_kinase_dom"/>
</dbReference>
<evidence type="ECO:0000256" key="4">
    <source>
        <dbReference type="ARBA" id="ARBA00022741"/>
    </source>
</evidence>
<evidence type="ECO:0000313" key="11">
    <source>
        <dbReference type="Proteomes" id="UP000614601"/>
    </source>
</evidence>
<dbReference type="EC" id="2.7.11.1" evidence="1"/>
<comment type="catalytic activity">
    <reaction evidence="8">
        <text>L-seryl-[protein] + ATP = O-phospho-L-seryl-[protein] + ADP + H(+)</text>
        <dbReference type="Rhea" id="RHEA:17989"/>
        <dbReference type="Rhea" id="RHEA-COMP:9863"/>
        <dbReference type="Rhea" id="RHEA-COMP:11604"/>
        <dbReference type="ChEBI" id="CHEBI:15378"/>
        <dbReference type="ChEBI" id="CHEBI:29999"/>
        <dbReference type="ChEBI" id="CHEBI:30616"/>
        <dbReference type="ChEBI" id="CHEBI:83421"/>
        <dbReference type="ChEBI" id="CHEBI:456216"/>
        <dbReference type="EC" id="2.7.11.1"/>
    </reaction>
</comment>
<dbReference type="GO" id="GO:0005524">
    <property type="term" value="F:ATP binding"/>
    <property type="evidence" value="ECO:0007669"/>
    <property type="project" value="UniProtKB-KW"/>
</dbReference>
<comment type="caution">
    <text evidence="10">The sequence shown here is derived from an EMBL/GenBank/DDBJ whole genome shotgun (WGS) entry which is preliminary data.</text>
</comment>
<dbReference type="SUPFAM" id="SSF56112">
    <property type="entry name" value="Protein kinase-like (PK-like)"/>
    <property type="match status" value="1"/>
</dbReference>
<dbReference type="OrthoDB" id="248923at2759"/>
<name>A0A811KPG6_9BILA</name>
<keyword evidence="4" id="KW-0547">Nucleotide-binding</keyword>
<gene>
    <name evidence="10" type="ORF">BOKJ2_LOCUS7137</name>
</gene>
<dbReference type="Proteomes" id="UP000614601">
    <property type="component" value="Unassembled WGS sequence"/>
</dbReference>
<evidence type="ECO:0000256" key="8">
    <source>
        <dbReference type="ARBA" id="ARBA00048679"/>
    </source>
</evidence>
<dbReference type="PROSITE" id="PS50011">
    <property type="entry name" value="PROTEIN_KINASE_DOM"/>
    <property type="match status" value="1"/>
</dbReference>
<dbReference type="InterPro" id="IPR011009">
    <property type="entry name" value="Kinase-like_dom_sf"/>
</dbReference>
<evidence type="ECO:0000256" key="7">
    <source>
        <dbReference type="ARBA" id="ARBA00047899"/>
    </source>
</evidence>
<dbReference type="Gene3D" id="1.10.510.10">
    <property type="entry name" value="Transferase(Phosphotransferase) domain 1"/>
    <property type="match status" value="1"/>
</dbReference>
<feature type="domain" description="Protein kinase" evidence="9">
    <location>
        <begin position="19"/>
        <end position="300"/>
    </location>
</feature>
<evidence type="ECO:0000313" key="10">
    <source>
        <dbReference type="EMBL" id="CAD5217537.1"/>
    </source>
</evidence>
<accession>A0A811KPG6</accession>
<keyword evidence="3" id="KW-0808">Transferase</keyword>
<dbReference type="Proteomes" id="UP000783686">
    <property type="component" value="Unassembled WGS sequence"/>
</dbReference>
<keyword evidence="2" id="KW-0723">Serine/threonine-protein kinase</keyword>
<sequence>MKFQCVGTKKQMDVGVNRYMIKYEIAKGGFSTIYLAKNRLNNEKYAMKKIYAHSQLEVSRIRREIYAHYAFGEHDHLMKIHGVYREKYGEGSCLFWLVMDYCALGSLQNVVDRQSKMNEMLPEKLIVQYTSQLLSALQYMHTSQPSIAHRDVKPANCLRRQENHIVLTDFGSAVMVPVEVDSPKRSQELKDEAAELCTMPYRAPELFNCDVGTVYDHKVDVWSAGCVLYALCFHCSPFDAVAARGDSIALATLSYKFKEAPVKHGYSDALISILKDMLTVSTEERPNCDHLVTRLDALRH</sequence>
<evidence type="ECO:0000256" key="5">
    <source>
        <dbReference type="ARBA" id="ARBA00022777"/>
    </source>
</evidence>
<keyword evidence="11" id="KW-1185">Reference proteome</keyword>
<evidence type="ECO:0000256" key="6">
    <source>
        <dbReference type="ARBA" id="ARBA00022840"/>
    </source>
</evidence>